<reference evidence="2" key="1">
    <citation type="journal article" date="2012" name="Proc. Natl. Acad. Sci. U.S.A.">
        <title>Antigenic diversity is generated by distinct evolutionary mechanisms in African trypanosome species.</title>
        <authorList>
            <person name="Jackson A.P."/>
            <person name="Berry A."/>
            <person name="Aslett M."/>
            <person name="Allison H.C."/>
            <person name="Burton P."/>
            <person name="Vavrova-Anderson J."/>
            <person name="Brown R."/>
            <person name="Browne H."/>
            <person name="Corton N."/>
            <person name="Hauser H."/>
            <person name="Gamble J."/>
            <person name="Gilderthorp R."/>
            <person name="Marcello L."/>
            <person name="McQuillan J."/>
            <person name="Otto T.D."/>
            <person name="Quail M.A."/>
            <person name="Sanders M.J."/>
            <person name="van Tonder A."/>
            <person name="Ginger M.L."/>
            <person name="Field M.C."/>
            <person name="Barry J.D."/>
            <person name="Hertz-Fowler C."/>
            <person name="Berriman M."/>
        </authorList>
    </citation>
    <scope>NUCLEOTIDE SEQUENCE</scope>
    <source>
        <strain evidence="2">IL3000</strain>
    </source>
</reference>
<protein>
    <submittedName>
        <fullName evidence="2">Uncharacterized protein TCIL3000_7_5880</fullName>
    </submittedName>
</protein>
<gene>
    <name evidence="2" type="ORF">TCIL3000_7_5880</name>
</gene>
<dbReference type="VEuPathDB" id="TriTrypDB:TcIL3000_7_5880"/>
<feature type="compositionally biased region" description="Basic and acidic residues" evidence="1">
    <location>
        <begin position="215"/>
        <end position="232"/>
    </location>
</feature>
<evidence type="ECO:0000256" key="1">
    <source>
        <dbReference type="SAM" id="MobiDB-lite"/>
    </source>
</evidence>
<feature type="compositionally biased region" description="Basic and acidic residues" evidence="1">
    <location>
        <begin position="195"/>
        <end position="206"/>
    </location>
</feature>
<sequence length="297" mass="33364">MATEQNLESVTSRSHASTTITPLDTGAPVAGNDETDLERHSSAGQQSMSSRMLAVLSAGRPPWRCSLGSTSCPPNPRQPPPARPPSSARREVRRRSNSFCSNKNTLASSGADDDRVICGTVLDLENPVEKSQDVVGNGLVATDGGTWEDKGGNCAVASSSHGEIIARRFSARKILAPLTLCSSSTADEGCGYYDSHRHQREREQSKKQSQRHRYSQKEQEHLWQHQQRVEKRQRLREKKKREEEYSQKYKEYGERERRTRGRQMLEDLLGAFCHAITRRLIDVPAPHRYVTTPHYPA</sequence>
<organism evidence="2">
    <name type="scientific">Trypanosoma congolense (strain IL3000)</name>
    <dbReference type="NCBI Taxonomy" id="1068625"/>
    <lineage>
        <taxon>Eukaryota</taxon>
        <taxon>Discoba</taxon>
        <taxon>Euglenozoa</taxon>
        <taxon>Kinetoplastea</taxon>
        <taxon>Metakinetoplastina</taxon>
        <taxon>Trypanosomatida</taxon>
        <taxon>Trypanosomatidae</taxon>
        <taxon>Trypanosoma</taxon>
        <taxon>Nannomonas</taxon>
    </lineage>
</organism>
<feature type="compositionally biased region" description="Pro residues" evidence="1">
    <location>
        <begin position="73"/>
        <end position="84"/>
    </location>
</feature>
<feature type="compositionally biased region" description="Polar residues" evidence="1">
    <location>
        <begin position="99"/>
        <end position="108"/>
    </location>
</feature>
<feature type="region of interest" description="Disordered" evidence="1">
    <location>
        <begin position="1"/>
        <end position="110"/>
    </location>
</feature>
<feature type="region of interest" description="Disordered" evidence="1">
    <location>
        <begin position="195"/>
        <end position="258"/>
    </location>
</feature>
<dbReference type="EMBL" id="HE575320">
    <property type="protein sequence ID" value="CCC91774.1"/>
    <property type="molecule type" value="Genomic_DNA"/>
</dbReference>
<feature type="compositionally biased region" description="Basic and acidic residues" evidence="1">
    <location>
        <begin position="240"/>
        <end position="257"/>
    </location>
</feature>
<proteinExistence type="predicted"/>
<name>G0UQW3_TRYCI</name>
<feature type="compositionally biased region" description="Polar residues" evidence="1">
    <location>
        <begin position="1"/>
        <end position="22"/>
    </location>
</feature>
<dbReference type="AlphaFoldDB" id="G0UQW3"/>
<evidence type="ECO:0000313" key="2">
    <source>
        <dbReference type="EMBL" id="CCC91774.1"/>
    </source>
</evidence>
<accession>G0UQW3</accession>